<dbReference type="InterPro" id="IPR019734">
    <property type="entry name" value="TPR_rpt"/>
</dbReference>
<keyword evidence="3 7" id="KW-1133">Transmembrane helix</keyword>
<dbReference type="Pfam" id="PF13424">
    <property type="entry name" value="TPR_12"/>
    <property type="match status" value="2"/>
</dbReference>
<feature type="non-terminal residue" evidence="9">
    <location>
        <position position="1"/>
    </location>
</feature>
<dbReference type="SMART" id="SM00028">
    <property type="entry name" value="TPR"/>
    <property type="match status" value="7"/>
</dbReference>
<feature type="transmembrane region" description="Helical" evidence="7">
    <location>
        <begin position="942"/>
        <end position="969"/>
    </location>
</feature>
<keyword evidence="4 7" id="KW-0472">Membrane</keyword>
<evidence type="ECO:0000256" key="4">
    <source>
        <dbReference type="ARBA" id="ARBA00023136"/>
    </source>
</evidence>
<evidence type="ECO:0000256" key="6">
    <source>
        <dbReference type="SAM" id="MobiDB-lite"/>
    </source>
</evidence>
<dbReference type="InterPro" id="IPR018490">
    <property type="entry name" value="cNMP-bd_dom_sf"/>
</dbReference>
<dbReference type="GO" id="GO:0098855">
    <property type="term" value="C:HCN channel complex"/>
    <property type="evidence" value="ECO:0007669"/>
    <property type="project" value="TreeGrafter"/>
</dbReference>
<protein>
    <recommendedName>
        <fullName evidence="8">Ion transport domain-containing protein</fullName>
    </recommendedName>
</protein>
<keyword evidence="5" id="KW-0802">TPR repeat</keyword>
<evidence type="ECO:0000313" key="10">
    <source>
        <dbReference type="Proteomes" id="UP000626109"/>
    </source>
</evidence>
<feature type="region of interest" description="Disordered" evidence="6">
    <location>
        <begin position="628"/>
        <end position="660"/>
    </location>
</feature>
<feature type="transmembrane region" description="Helical" evidence="7">
    <location>
        <begin position="798"/>
        <end position="820"/>
    </location>
</feature>
<dbReference type="EMBL" id="CAJNNW010013565">
    <property type="protein sequence ID" value="CAE8655540.1"/>
    <property type="molecule type" value="Genomic_DNA"/>
</dbReference>
<dbReference type="SUPFAM" id="SSF81324">
    <property type="entry name" value="Voltage-gated potassium channels"/>
    <property type="match status" value="1"/>
</dbReference>
<dbReference type="SUPFAM" id="SSF48452">
    <property type="entry name" value="TPR-like"/>
    <property type="match status" value="2"/>
</dbReference>
<dbReference type="Gene3D" id="2.60.120.260">
    <property type="entry name" value="Galactose-binding domain-like"/>
    <property type="match status" value="1"/>
</dbReference>
<dbReference type="SUPFAM" id="SSF49785">
    <property type="entry name" value="Galactose-binding domain-like"/>
    <property type="match status" value="1"/>
</dbReference>
<dbReference type="AlphaFoldDB" id="A0A813IQ10"/>
<feature type="domain" description="Ion transport" evidence="8">
    <location>
        <begin position="799"/>
        <end position="1037"/>
    </location>
</feature>
<organism evidence="9 10">
    <name type="scientific">Polarella glacialis</name>
    <name type="common">Dinoflagellate</name>
    <dbReference type="NCBI Taxonomy" id="89957"/>
    <lineage>
        <taxon>Eukaryota</taxon>
        <taxon>Sar</taxon>
        <taxon>Alveolata</taxon>
        <taxon>Dinophyceae</taxon>
        <taxon>Suessiales</taxon>
        <taxon>Suessiaceae</taxon>
        <taxon>Polarella</taxon>
    </lineage>
</organism>
<dbReference type="GO" id="GO:0003254">
    <property type="term" value="P:regulation of membrane depolarization"/>
    <property type="evidence" value="ECO:0007669"/>
    <property type="project" value="TreeGrafter"/>
</dbReference>
<feature type="repeat" description="TPR" evidence="5">
    <location>
        <begin position="203"/>
        <end position="236"/>
    </location>
</feature>
<dbReference type="InterPro" id="IPR005821">
    <property type="entry name" value="Ion_trans_dom"/>
</dbReference>
<feature type="region of interest" description="Disordered" evidence="6">
    <location>
        <begin position="540"/>
        <end position="574"/>
    </location>
</feature>
<evidence type="ECO:0000256" key="3">
    <source>
        <dbReference type="ARBA" id="ARBA00022989"/>
    </source>
</evidence>
<dbReference type="Gene3D" id="2.60.120.10">
    <property type="entry name" value="Jelly Rolls"/>
    <property type="match status" value="1"/>
</dbReference>
<dbReference type="PANTHER" id="PTHR45689">
    <property type="entry name" value="I[[H]] CHANNEL, ISOFORM E"/>
    <property type="match status" value="1"/>
</dbReference>
<feature type="repeat" description="TPR" evidence="5">
    <location>
        <begin position="244"/>
        <end position="277"/>
    </location>
</feature>
<feature type="compositionally biased region" description="Basic and acidic residues" evidence="6">
    <location>
        <begin position="553"/>
        <end position="565"/>
    </location>
</feature>
<dbReference type="Pfam" id="PF00520">
    <property type="entry name" value="Ion_trans"/>
    <property type="match status" value="1"/>
</dbReference>
<comment type="caution">
    <text evidence="9">The sequence shown here is derived from an EMBL/GenBank/DDBJ whole genome shotgun (WGS) entry which is preliminary data.</text>
</comment>
<dbReference type="GO" id="GO:0005249">
    <property type="term" value="F:voltage-gated potassium channel activity"/>
    <property type="evidence" value="ECO:0007669"/>
    <property type="project" value="TreeGrafter"/>
</dbReference>
<feature type="transmembrane region" description="Helical" evidence="7">
    <location>
        <begin position="832"/>
        <end position="852"/>
    </location>
</feature>
<feature type="transmembrane region" description="Helical" evidence="7">
    <location>
        <begin position="1021"/>
        <end position="1046"/>
    </location>
</feature>
<evidence type="ECO:0000259" key="8">
    <source>
        <dbReference type="Pfam" id="PF00520"/>
    </source>
</evidence>
<dbReference type="PROSITE" id="PS50005">
    <property type="entry name" value="TPR"/>
    <property type="match status" value="2"/>
</dbReference>
<accession>A0A813IQ10</accession>
<dbReference type="PANTHER" id="PTHR45689:SF5">
    <property type="entry name" value="I[[H]] CHANNEL, ISOFORM E"/>
    <property type="match status" value="1"/>
</dbReference>
<evidence type="ECO:0000256" key="5">
    <source>
        <dbReference type="PROSITE-ProRule" id="PRU00339"/>
    </source>
</evidence>
<dbReference type="InterPro" id="IPR051413">
    <property type="entry name" value="K/Na_HCN_channel"/>
</dbReference>
<comment type="subcellular location">
    <subcellularLocation>
        <location evidence="1">Membrane</location>
        <topology evidence="1">Multi-pass membrane protein</topology>
    </subcellularLocation>
</comment>
<dbReference type="InterPro" id="IPR008979">
    <property type="entry name" value="Galactose-bd-like_sf"/>
</dbReference>
<feature type="non-terminal residue" evidence="9">
    <location>
        <position position="1253"/>
    </location>
</feature>
<proteinExistence type="predicted"/>
<sequence length="1253" mass="138572">SCVVRDSGQAALRVEVGGELGVMPWFRPVGKVAIVALYKSARASFCSGDDVTALRKCEEALLAGDRLCPRPAREMGDALQLLGALHLRRKSPSLAVKCLERALVLRRAQSPDEDAAMAATLMALGSAQTQLGAHQESVRCNQAAVSLLERSSEHPESPAFACALQSLAGAQRAVGQHEAARRCYERCLEIRENVLGPDHALLSAVLNNLGATLQQLLEHREAVHCYHRALTIDQKRPGSELSRATTLGNLGAAHGQLGDHQVAADCLRSSLEIQEKHLGVEHPSVATTLHNLGNSLAAAGSGQEATSCHLRALSILSHTVSPSHPDVASTLHSLGNVYRGLHHPAAAAKCFEGALRIREAVLGPTHPETARTRHCAALVGCSLGDAPAALKELQAVVSSLCPGLGESHPWSLQAMAEGSSSALSEWFDPEAVGRGREPARATFFAFESQSLAQQRAPLSASSRFLDLNGVWKFAWAPHANQTPQGFQEQTFDDAAWGDMPVPGCWELNGQGFPIYTNVVASLMGVSTLGDAASQPRVITASVHSPHPFGIPAADKDRDKDKDKDGYSSFQGRGDSAPSFQQVVLELHNFQQRLVEAHAQELESLQQYLRALRGDTGGAEASLYNLQAAQRGAQPPSPPPPPKFFSMRSMEGEPKSAGSDESALGGIVQAIETSPKRSPLSPAIFVHGEPFSPHNSIIGARSRADSVLSMVQELTSQVDTVAQTMDSMVQTKVVFNLCDAWDMDDDQMLEMKCEQLKRKRVRPGQSESERRMEGSQLLEFFSEGERSRCTLHPSSRIKMLWDILLLSFLCYDLVTVPLQVFDLQNVAALRVMDILVVTYWTVDVALSFMTGVYVDGVLVMQTSTIARQYFYSWFFFDFLVLVPEWVTILSADIGEDIPNSMSIMRALRVRRFIRLVRLLKLLRIIKMSHVLEGLKSRIGTTSILLAISMGKLFLITLMLVHDLACLWFLVGNAEGGWVYATGLQERPFQEQYFRSFQWSLSRLHPSSMTQSMGFLTLWQEQALAVLAVSGAMIFSSIFISSITNLMLDMKRMRDKKNQKITAFREYAAKRNISTMLSVRLTRYLEREHDNKMQQQTEQELQEALPQELLKELFHEARSPILSAHSFFESLGEKHRRVERDLCLRAVWEQYFMADDRIFSEGDTCSSMYFVSRGDLSYTFSAKAGSARPIDLKHLAKLAKRWKYVRSLSSPRALEVGEQMKRGDWLSEPVLWLTRWEHMGGLWANSDGSVIIIRA</sequence>
<dbReference type="SUPFAM" id="SSF51206">
    <property type="entry name" value="cAMP-binding domain-like"/>
    <property type="match status" value="1"/>
</dbReference>
<evidence type="ECO:0000256" key="7">
    <source>
        <dbReference type="SAM" id="Phobius"/>
    </source>
</evidence>
<name>A0A813IQ10_POLGL</name>
<evidence type="ECO:0000256" key="2">
    <source>
        <dbReference type="ARBA" id="ARBA00022692"/>
    </source>
</evidence>
<dbReference type="Proteomes" id="UP000626109">
    <property type="component" value="Unassembled WGS sequence"/>
</dbReference>
<evidence type="ECO:0000256" key="1">
    <source>
        <dbReference type="ARBA" id="ARBA00004141"/>
    </source>
</evidence>
<dbReference type="GO" id="GO:0035725">
    <property type="term" value="P:sodium ion transmembrane transport"/>
    <property type="evidence" value="ECO:0007669"/>
    <property type="project" value="TreeGrafter"/>
</dbReference>
<evidence type="ECO:0000313" key="9">
    <source>
        <dbReference type="EMBL" id="CAE8655540.1"/>
    </source>
</evidence>
<dbReference type="Gene3D" id="1.10.287.70">
    <property type="match status" value="1"/>
</dbReference>
<reference evidence="9" key="1">
    <citation type="submission" date="2021-02" db="EMBL/GenBank/DDBJ databases">
        <authorList>
            <person name="Dougan E. K."/>
            <person name="Rhodes N."/>
            <person name="Thang M."/>
            <person name="Chan C."/>
        </authorList>
    </citation>
    <scope>NUCLEOTIDE SEQUENCE</scope>
</reference>
<dbReference type="Gene3D" id="1.25.40.10">
    <property type="entry name" value="Tetratricopeptide repeat domain"/>
    <property type="match status" value="2"/>
</dbReference>
<dbReference type="InterPro" id="IPR011990">
    <property type="entry name" value="TPR-like_helical_dom_sf"/>
</dbReference>
<gene>
    <name evidence="9" type="ORF">PGLA2088_LOCUS11646</name>
</gene>
<feature type="transmembrane region" description="Helical" evidence="7">
    <location>
        <begin position="872"/>
        <end position="893"/>
    </location>
</feature>
<dbReference type="Pfam" id="PF13374">
    <property type="entry name" value="TPR_10"/>
    <property type="match status" value="1"/>
</dbReference>
<keyword evidence="2 7" id="KW-0812">Transmembrane</keyword>
<dbReference type="InterPro" id="IPR014710">
    <property type="entry name" value="RmlC-like_jellyroll"/>
</dbReference>